<feature type="region of interest" description="Disordered" evidence="1">
    <location>
        <begin position="285"/>
        <end position="318"/>
    </location>
</feature>
<gene>
    <name evidence="2" type="ORF">EV420DRAFT_1744839</name>
</gene>
<organism evidence="2 3">
    <name type="scientific">Armillaria tabescens</name>
    <name type="common">Ringless honey mushroom</name>
    <name type="synonym">Agaricus tabescens</name>
    <dbReference type="NCBI Taxonomy" id="1929756"/>
    <lineage>
        <taxon>Eukaryota</taxon>
        <taxon>Fungi</taxon>
        <taxon>Dikarya</taxon>
        <taxon>Basidiomycota</taxon>
        <taxon>Agaricomycotina</taxon>
        <taxon>Agaricomycetes</taxon>
        <taxon>Agaricomycetidae</taxon>
        <taxon>Agaricales</taxon>
        <taxon>Marasmiineae</taxon>
        <taxon>Physalacriaceae</taxon>
        <taxon>Desarmillaria</taxon>
    </lineage>
</organism>
<feature type="compositionally biased region" description="Polar residues" evidence="1">
    <location>
        <begin position="287"/>
        <end position="318"/>
    </location>
</feature>
<dbReference type="Proteomes" id="UP001175211">
    <property type="component" value="Unassembled WGS sequence"/>
</dbReference>
<comment type="caution">
    <text evidence="2">The sequence shown here is derived from an EMBL/GenBank/DDBJ whole genome shotgun (WGS) entry which is preliminary data.</text>
</comment>
<name>A0AA39NF24_ARMTA</name>
<protein>
    <submittedName>
        <fullName evidence="2">Uncharacterized protein</fullName>
    </submittedName>
</protein>
<accession>A0AA39NF24</accession>
<dbReference type="EMBL" id="JAUEPS010000006">
    <property type="protein sequence ID" value="KAK0464467.1"/>
    <property type="molecule type" value="Genomic_DNA"/>
</dbReference>
<proteinExistence type="predicted"/>
<keyword evidence="3" id="KW-1185">Reference proteome</keyword>
<evidence type="ECO:0000256" key="1">
    <source>
        <dbReference type="SAM" id="MobiDB-lite"/>
    </source>
</evidence>
<dbReference type="AlphaFoldDB" id="A0AA39NF24"/>
<sequence>MAPYRSLMETELLPMLYTDPAGLSSSIITKRQADLLDTVSDDKKKDWEFTASTDSSLSNDMLCALDDDLSNNPAFSQLYLEYGADIRKVYEKRLSNSDDNGDEHHNTYCEAVVDRFAGSIVDCVRDTTMRLLPDCSPFHATLKPYSISPTLVVVPDYTLFFRDRSTSLPVGVAFFLGKTRAHSYCFLPPLLGQLVDPYQQAIPPIGNVGLQRVGRLFPQPDGGYQPYVHLHDMFLASSIITALASNSDYATDFPSLERFRNQRRPQPAARKSDLYDVHGRKHDMPLYSSQSSESDGLTHDPTYNLSQDSPATSASLSPGTRALSRATSIFNVLHGCGGVSMLANFYWRVQMRRRHSSCDIDIESSLGSSSDGDTYLVGVRGSNKKLVLKVFSFTAFGQAEFCAYMAYEGFTR</sequence>
<dbReference type="GeneID" id="85363657"/>
<evidence type="ECO:0000313" key="3">
    <source>
        <dbReference type="Proteomes" id="UP001175211"/>
    </source>
</evidence>
<dbReference type="RefSeq" id="XP_060335588.1">
    <property type="nucleotide sequence ID" value="XM_060480109.1"/>
</dbReference>
<evidence type="ECO:0000313" key="2">
    <source>
        <dbReference type="EMBL" id="KAK0464467.1"/>
    </source>
</evidence>
<reference evidence="2" key="1">
    <citation type="submission" date="2023-06" db="EMBL/GenBank/DDBJ databases">
        <authorList>
            <consortium name="Lawrence Berkeley National Laboratory"/>
            <person name="Ahrendt S."/>
            <person name="Sahu N."/>
            <person name="Indic B."/>
            <person name="Wong-Bajracharya J."/>
            <person name="Merenyi Z."/>
            <person name="Ke H.-M."/>
            <person name="Monk M."/>
            <person name="Kocsube S."/>
            <person name="Drula E."/>
            <person name="Lipzen A."/>
            <person name="Balint B."/>
            <person name="Henrissat B."/>
            <person name="Andreopoulos B."/>
            <person name="Martin F.M."/>
            <person name="Harder C.B."/>
            <person name="Rigling D."/>
            <person name="Ford K.L."/>
            <person name="Foster G.D."/>
            <person name="Pangilinan J."/>
            <person name="Papanicolaou A."/>
            <person name="Barry K."/>
            <person name="LaButti K."/>
            <person name="Viragh M."/>
            <person name="Koriabine M."/>
            <person name="Yan M."/>
            <person name="Riley R."/>
            <person name="Champramary S."/>
            <person name="Plett K.L."/>
            <person name="Tsai I.J."/>
            <person name="Slot J."/>
            <person name="Sipos G."/>
            <person name="Plett J."/>
            <person name="Nagy L.G."/>
            <person name="Grigoriev I.V."/>
        </authorList>
    </citation>
    <scope>NUCLEOTIDE SEQUENCE</scope>
    <source>
        <strain evidence="2">CCBAS 213</strain>
    </source>
</reference>